<name>A0A1B2IA38_9CAUD</name>
<dbReference type="RefSeq" id="YP_009290716.1">
    <property type="nucleotide sequence ID" value="NC_031107.2"/>
</dbReference>
<organism evidence="1 2">
    <name type="scientific">Erwinia phage vB_EamM_Asesino</name>
    <dbReference type="NCBI Taxonomy" id="1883370"/>
    <lineage>
        <taxon>Viruses</taxon>
        <taxon>Duplodnaviria</taxon>
        <taxon>Heunggongvirae</taxon>
        <taxon>Uroviricota</taxon>
        <taxon>Caudoviricetes</taxon>
        <taxon>Chimalliviridae</taxon>
        <taxon>Erskinevirus</taxon>
        <taxon>Erskinevirus asesino</taxon>
    </lineage>
</organism>
<dbReference type="Proteomes" id="UP000202181">
    <property type="component" value="Segment"/>
</dbReference>
<dbReference type="GeneID" id="29057048"/>
<evidence type="ECO:0000313" key="2">
    <source>
        <dbReference type="Proteomes" id="UP000202181"/>
    </source>
</evidence>
<sequence length="729" mass="84057">MQRFNIFRDQAIALAKSLIIKSDSIAQQMNLAIRESGGHVAENRATWRYYLHLAGKRHAIDKPIYITSLDSDNNEQIELTAANLSRHKKTSNVYRSNPEYIDQLILNNLDYAVYIRGVFWPVDLDYALRVDDCSILYYDPSLVESQETSLIPTLEARIRALHVRYMSEGWKVHNDAFVLAFYSMLFPNLPGIIIYLRGCLQHTTETHSYYVTEFLASHQELHEFMPYLTQKQKFILYRNIRYWERNSGKEEIFSWQIDALLTGWGMPAVGYKVAQQIHNPESGSDDDLTPLPIGYQQSLNYTEKDSGRDLDLVTTTDIIQKEVGLAYNNAVYEPEYQEALDTRLSLTQYPNLPTKLVEVTAVDPEAIERFEFMHNLFNEWVHLVAEGKYNIYHEILNPTNGDTLKLSSKELLALFLYASYKGYSDVDLTTIPVFNVFGVLIKRWVSFDEMERHLIPSWEGRFDQLISYYTATHTEVIGNVGSADELYDNVNEIITNKRRRWRYGKNRRKLKDRSAGEMLFAYHYRDYKCDLKLSYTSYDQFFKTFGFDYTLVSAETWQDIATDAFNVATNLETRAVISQSEIQRAMVRLMTKLSSYTVHFAARMGSDSYDVMDPLCPILDDIPMSGEGTVDIVEPLTDITNVSRSQFMSTDTVLPPTPVIKSLAIPQRIKLRMNIYMGIRVKVTQSVVVDVNQPSVGVTRVRTSFEEWSLGERVPQGVLDGFKLDQLPK</sequence>
<gene>
    <name evidence="1" type="ORF">ASESINO_98</name>
</gene>
<keyword evidence="2" id="KW-1185">Reference proteome</keyword>
<protein>
    <submittedName>
        <fullName evidence="1">Virion structural protein</fullName>
    </submittedName>
</protein>
<accession>A0A1B2IA38</accession>
<dbReference type="KEGG" id="vg:29057048"/>
<reference evidence="1" key="1">
    <citation type="submission" date="2016-06" db="EMBL/GenBank/DDBJ databases">
        <authorList>
            <person name="Berg J.A."/>
            <person name="Hyde J.R."/>
            <person name="Breakwell D.P."/>
            <person name="Hope S."/>
            <person name="Grose J.H."/>
        </authorList>
    </citation>
    <scope>NUCLEOTIDE SEQUENCE [LARGE SCALE GENOMIC DNA]</scope>
</reference>
<proteinExistence type="predicted"/>
<dbReference type="OrthoDB" id="1428at10239"/>
<dbReference type="EMBL" id="KX397364">
    <property type="protein sequence ID" value="ANZ48111.1"/>
    <property type="molecule type" value="Genomic_DNA"/>
</dbReference>
<evidence type="ECO:0000313" key="1">
    <source>
        <dbReference type="EMBL" id="ANZ48111.1"/>
    </source>
</evidence>